<keyword evidence="8" id="KW-0732">Signal</keyword>
<dbReference type="Proteomes" id="UP000002745">
    <property type="component" value="Chromosome"/>
</dbReference>
<evidence type="ECO:0000256" key="1">
    <source>
        <dbReference type="ARBA" id="ARBA00022670"/>
    </source>
</evidence>
<dbReference type="RefSeq" id="WP_015827172.1">
    <property type="nucleotide sequence ID" value="NC_012982.1"/>
</dbReference>
<dbReference type="GO" id="GO:0016811">
    <property type="term" value="F:hydrolase activity, acting on carbon-nitrogen (but not peptide) bonds, in linear amides"/>
    <property type="evidence" value="ECO:0007669"/>
    <property type="project" value="UniProtKB-ARBA"/>
</dbReference>
<dbReference type="OrthoDB" id="9780217at2"/>
<dbReference type="InterPro" id="IPR029055">
    <property type="entry name" value="Ntn_hydrolases_N"/>
</dbReference>
<dbReference type="eggNOG" id="COG1446">
    <property type="taxonomic scope" value="Bacteria"/>
</dbReference>
<evidence type="ECO:0000256" key="2">
    <source>
        <dbReference type="ARBA" id="ARBA00022801"/>
    </source>
</evidence>
<evidence type="ECO:0000256" key="5">
    <source>
        <dbReference type="PIRSR" id="PIRSR600246-1"/>
    </source>
</evidence>
<reference evidence="10" key="1">
    <citation type="journal article" date="2011" name="J. Bacteriol.">
        <title>Genome sequences of eight morphologically diverse alphaproteobacteria.</title>
        <authorList>
            <consortium name="US DOE Joint Genome Institute"/>
            <person name="Brown P.J."/>
            <person name="Kysela D.T."/>
            <person name="Buechlein A."/>
            <person name="Hemmerich C."/>
            <person name="Brun Y.V."/>
        </authorList>
    </citation>
    <scope>NUCLEOTIDE SEQUENCE [LARGE SCALE GENOMIC DNA]</scope>
    <source>
        <strain evidence="10">ATCC 49814 / DSM 5838 / IFAM 1418</strain>
    </source>
</reference>
<dbReference type="EMBL" id="CP001678">
    <property type="protein sequence ID" value="ACT59022.1"/>
    <property type="molecule type" value="Genomic_DNA"/>
</dbReference>
<gene>
    <name evidence="9" type="ordered locus">Hbal_1330</name>
</gene>
<dbReference type="InterPro" id="IPR000246">
    <property type="entry name" value="Peptidase_T2"/>
</dbReference>
<dbReference type="GO" id="GO:0006508">
    <property type="term" value="P:proteolysis"/>
    <property type="evidence" value="ECO:0007669"/>
    <property type="project" value="UniProtKB-KW"/>
</dbReference>
<keyword evidence="3" id="KW-0068">Autocatalytic cleavage</keyword>
<evidence type="ECO:0000313" key="10">
    <source>
        <dbReference type="Proteomes" id="UP000002745"/>
    </source>
</evidence>
<proteinExistence type="predicted"/>
<keyword evidence="1" id="KW-0645">Protease</keyword>
<evidence type="ECO:0000256" key="3">
    <source>
        <dbReference type="ARBA" id="ARBA00022813"/>
    </source>
</evidence>
<feature type="binding site" evidence="6">
    <location>
        <begin position="265"/>
        <end position="268"/>
    </location>
    <ligand>
        <name>substrate</name>
    </ligand>
</feature>
<dbReference type="STRING" id="582402.Hbal_1330"/>
<feature type="chain" id="PRO_5002973910" description="Isoaspartyl peptidase" evidence="8">
    <location>
        <begin position="27"/>
        <end position="349"/>
    </location>
</feature>
<organism evidence="9 10">
    <name type="scientific">Hirschia baltica (strain ATCC 49814 / DSM 5838 / IFAM 1418)</name>
    <dbReference type="NCBI Taxonomy" id="582402"/>
    <lineage>
        <taxon>Bacteria</taxon>
        <taxon>Pseudomonadati</taxon>
        <taxon>Pseudomonadota</taxon>
        <taxon>Alphaproteobacteria</taxon>
        <taxon>Hyphomonadales</taxon>
        <taxon>Hyphomonadaceae</taxon>
        <taxon>Hirschia</taxon>
    </lineage>
</organism>
<feature type="signal peptide" evidence="8">
    <location>
        <begin position="1"/>
        <end position="26"/>
    </location>
</feature>
<feature type="active site" description="Nucleophile" evidence="5">
    <location>
        <position position="214"/>
    </location>
</feature>
<feature type="binding site" evidence="6">
    <location>
        <begin position="242"/>
        <end position="245"/>
    </location>
    <ligand>
        <name>substrate</name>
    </ligand>
</feature>
<feature type="site" description="Cleavage; by autolysis" evidence="7">
    <location>
        <begin position="213"/>
        <end position="214"/>
    </location>
</feature>
<name>C6XIS7_HIRBI</name>
<keyword evidence="10" id="KW-1185">Reference proteome</keyword>
<evidence type="ECO:0000256" key="6">
    <source>
        <dbReference type="PIRSR" id="PIRSR600246-2"/>
    </source>
</evidence>
<sequence>MLNLSRRVLLVSCGVVFSCFALPSSAQTGDKVQTSGLHTTMESVEAQEWTLVIHGGAGVIERRHMTAERELAYHKGLEEALLAGQTVLANGGEALDAVEAAVILLEDNPAFNAGHGAVLTAAGDHELDASIMDGRNTNAGAVAGVKTVKNPVLAARAVMEKSEHVMFAGEAASEFAHSHGVERVENTYFTTEARKAALERVLKTRAEKADKRGTVGAVAIDVRGNIAAATSTGGMTAKAPGRVGDAPIVGAGVYADNNGCGVSATGHGEYFIRTAVAKTVCSRIELLDEAPEDAGKVALDKVADLGGDGGVIVISKTGASAFVFNTPGMFRGIVTADGTIETRIYGDAP</sequence>
<dbReference type="PANTHER" id="PTHR10188">
    <property type="entry name" value="L-ASPARAGINASE"/>
    <property type="match status" value="1"/>
</dbReference>
<evidence type="ECO:0000256" key="8">
    <source>
        <dbReference type="SAM" id="SignalP"/>
    </source>
</evidence>
<evidence type="ECO:0000256" key="7">
    <source>
        <dbReference type="PIRSR" id="PIRSR600246-3"/>
    </source>
</evidence>
<dbReference type="GO" id="GO:0008233">
    <property type="term" value="F:peptidase activity"/>
    <property type="evidence" value="ECO:0007669"/>
    <property type="project" value="UniProtKB-KW"/>
</dbReference>
<dbReference type="HOGENOM" id="CLU_021603_1_0_5"/>
<dbReference type="KEGG" id="hba:Hbal_1330"/>
<dbReference type="CDD" id="cd04701">
    <property type="entry name" value="Asparaginase_2"/>
    <property type="match status" value="1"/>
</dbReference>
<dbReference type="Pfam" id="PF01112">
    <property type="entry name" value="Asparaginase_2"/>
    <property type="match status" value="1"/>
</dbReference>
<keyword evidence="2" id="KW-0378">Hydrolase</keyword>
<evidence type="ECO:0000313" key="9">
    <source>
        <dbReference type="EMBL" id="ACT59022.1"/>
    </source>
</evidence>
<dbReference type="SUPFAM" id="SSF56235">
    <property type="entry name" value="N-terminal nucleophile aminohydrolases (Ntn hydrolases)"/>
    <property type="match status" value="1"/>
</dbReference>
<dbReference type="Gene3D" id="3.60.20.30">
    <property type="entry name" value="(Glycosyl)asparaginase"/>
    <property type="match status" value="1"/>
</dbReference>
<dbReference type="PROSITE" id="PS51257">
    <property type="entry name" value="PROKAR_LIPOPROTEIN"/>
    <property type="match status" value="1"/>
</dbReference>
<dbReference type="FunFam" id="3.60.20.30:FF:000001">
    <property type="entry name" value="Isoaspartyl peptidase/L-asparaginase"/>
    <property type="match status" value="1"/>
</dbReference>
<evidence type="ECO:0000256" key="4">
    <source>
        <dbReference type="ARBA" id="ARBA00069124"/>
    </source>
</evidence>
<dbReference type="PANTHER" id="PTHR10188:SF6">
    <property type="entry name" value="N(4)-(BETA-N-ACETYLGLUCOSAMINYL)-L-ASPARAGINASE"/>
    <property type="match status" value="1"/>
</dbReference>
<protein>
    <recommendedName>
        <fullName evidence="4">Isoaspartyl peptidase</fullName>
    </recommendedName>
</protein>
<dbReference type="AlphaFoldDB" id="C6XIS7"/>
<accession>C6XIS7</accession>